<dbReference type="InterPro" id="IPR012651">
    <property type="entry name" value="Thia_Transptr_ThiT"/>
</dbReference>
<feature type="transmembrane region" description="Helical" evidence="1">
    <location>
        <begin position="98"/>
        <end position="117"/>
    </location>
</feature>
<dbReference type="NCBIfam" id="TIGR02357">
    <property type="entry name" value="ECF_ThiT_YuaJ"/>
    <property type="match status" value="1"/>
</dbReference>
<keyword evidence="3" id="KW-1185">Reference proteome</keyword>
<dbReference type="Proteomes" id="UP000052258">
    <property type="component" value="Unassembled WGS sequence"/>
</dbReference>
<keyword evidence="1" id="KW-0812">Transmembrane</keyword>
<evidence type="ECO:0000313" key="2">
    <source>
        <dbReference type="EMBL" id="KMT60448.1"/>
    </source>
</evidence>
<organism evidence="2 3">
    <name type="scientific">Listeria fleischmannii 1991</name>
    <dbReference type="NCBI Taxonomy" id="1430899"/>
    <lineage>
        <taxon>Bacteria</taxon>
        <taxon>Bacillati</taxon>
        <taxon>Bacillota</taxon>
        <taxon>Bacilli</taxon>
        <taxon>Bacillales</taxon>
        <taxon>Listeriaceae</taxon>
        <taxon>Listeria</taxon>
    </lineage>
</organism>
<dbReference type="AlphaFoldDB" id="A0A0J8GI68"/>
<comment type="caution">
    <text evidence="2">The sequence shown here is derived from an EMBL/GenBank/DDBJ whole genome shotgun (WGS) entry which is preliminary data.</text>
</comment>
<feature type="transmembrane region" description="Helical" evidence="1">
    <location>
        <begin position="31"/>
        <end position="54"/>
    </location>
</feature>
<dbReference type="Pfam" id="PF09515">
    <property type="entry name" value="Thia_YuaJ"/>
    <property type="match status" value="1"/>
</dbReference>
<dbReference type="GO" id="GO:0005886">
    <property type="term" value="C:plasma membrane"/>
    <property type="evidence" value="ECO:0007669"/>
    <property type="project" value="InterPro"/>
</dbReference>
<gene>
    <name evidence="2" type="ORF">X560_0576</name>
</gene>
<protein>
    <submittedName>
        <fullName evidence="2">Proton-coupled thiamine transporter</fullName>
    </submittedName>
</protein>
<name>A0A0J8GI68_9LIST</name>
<dbReference type="GO" id="GO:0015234">
    <property type="term" value="F:thiamine transmembrane transporter activity"/>
    <property type="evidence" value="ECO:0007669"/>
    <property type="project" value="InterPro"/>
</dbReference>
<evidence type="ECO:0000256" key="1">
    <source>
        <dbReference type="SAM" id="Phobius"/>
    </source>
</evidence>
<dbReference type="PATRIC" id="fig|1430899.3.peg.600"/>
<dbReference type="Gene3D" id="1.10.1760.20">
    <property type="match status" value="1"/>
</dbReference>
<sequence length="211" mass="23432">MHFSLGKLLSSAVRVCPKEEGSLFFMSNKRLIVLLECAIFAAIAMVLSFIPLDIGSSFSISLGMIPMYVIAIRRGFFAAGFSGLLWGLLHFLTGKAYILMWSQALIEYILAFAFIAFSGIYSKKIRSYLLAKELNKALVYAWIAMFIGGVARYFWHYLAGVLFWGAYAFSGWSAQLFSIVMNGISCLATVIVCGLVISVIMKVKPQLFLPK</sequence>
<feature type="transmembrane region" description="Helical" evidence="1">
    <location>
        <begin position="137"/>
        <end position="155"/>
    </location>
</feature>
<reference evidence="2 3" key="1">
    <citation type="journal article" date="2015" name="Genome Biol. Evol.">
        <title>Comparative Genomics of Listeria Sensu Lato: Genus-Wide Differences in Evolutionary Dynamics and the Progressive Gain of Complex, Potentially Pathogenicity-Related Traits through Lateral Gene Transfer.</title>
        <authorList>
            <person name="Chiara M."/>
            <person name="Caruso M."/>
            <person name="D'Erchia A.M."/>
            <person name="Manzari C."/>
            <person name="Fraccalvieri R."/>
            <person name="Goffredo E."/>
            <person name="Latorre L."/>
            <person name="Miccolupo A."/>
            <person name="Padalino I."/>
            <person name="Santagada G."/>
            <person name="Chiocco D."/>
            <person name="Pesole G."/>
            <person name="Horner D.S."/>
            <person name="Parisi A."/>
        </authorList>
    </citation>
    <scope>NUCLEOTIDE SEQUENCE [LARGE SCALE GENOMIC DNA]</scope>
    <source>
        <strain evidence="2 3">1991</strain>
    </source>
</reference>
<proteinExistence type="predicted"/>
<evidence type="ECO:0000313" key="3">
    <source>
        <dbReference type="Proteomes" id="UP000052258"/>
    </source>
</evidence>
<feature type="transmembrane region" description="Helical" evidence="1">
    <location>
        <begin position="175"/>
        <end position="201"/>
    </location>
</feature>
<keyword evidence="1" id="KW-0472">Membrane</keyword>
<keyword evidence="1" id="KW-1133">Transmembrane helix</keyword>
<accession>A0A0J8GI68</accession>
<dbReference type="EMBL" id="AZHO01000007">
    <property type="protein sequence ID" value="KMT60448.1"/>
    <property type="molecule type" value="Genomic_DNA"/>
</dbReference>
<feature type="transmembrane region" description="Helical" evidence="1">
    <location>
        <begin position="75"/>
        <end position="92"/>
    </location>
</feature>